<evidence type="ECO:0000256" key="9">
    <source>
        <dbReference type="ARBA" id="ARBA00022842"/>
    </source>
</evidence>
<evidence type="ECO:0000259" key="13">
    <source>
        <dbReference type="Pfam" id="PF03281"/>
    </source>
</evidence>
<dbReference type="InterPro" id="IPR046903">
    <property type="entry name" value="Mab-21-like_nuc_Trfase"/>
</dbReference>
<comment type="cofactor">
    <cofactor evidence="2">
        <name>Mg(2+)</name>
        <dbReference type="ChEBI" id="CHEBI:18420"/>
    </cofactor>
</comment>
<evidence type="ECO:0000256" key="6">
    <source>
        <dbReference type="ARBA" id="ARBA00022723"/>
    </source>
</evidence>
<evidence type="ECO:0000256" key="10">
    <source>
        <dbReference type="ARBA" id="ARBA00023134"/>
    </source>
</evidence>
<protein>
    <submittedName>
        <fullName evidence="15">Putative conserved secreted protein</fullName>
    </submittedName>
</protein>
<dbReference type="PANTHER" id="PTHR10656">
    <property type="entry name" value="CELL FATE DETERMINING PROTEIN MAB21-RELATED"/>
    <property type="match status" value="1"/>
</dbReference>
<dbReference type="PANTHER" id="PTHR10656:SF42">
    <property type="entry name" value="CYCLIC GMP-AMP SYNTHASE-LIKE PROTEIN-RELATED"/>
    <property type="match status" value="1"/>
</dbReference>
<dbReference type="Gene3D" id="3.30.460.90">
    <property type="match status" value="1"/>
</dbReference>
<dbReference type="Gene3D" id="1.10.1410.40">
    <property type="match status" value="1"/>
</dbReference>
<comment type="cofactor">
    <cofactor evidence="1">
        <name>Mn(2+)</name>
        <dbReference type="ChEBI" id="CHEBI:29035"/>
    </cofactor>
</comment>
<evidence type="ECO:0000256" key="2">
    <source>
        <dbReference type="ARBA" id="ARBA00001946"/>
    </source>
</evidence>
<evidence type="ECO:0000256" key="3">
    <source>
        <dbReference type="ARBA" id="ARBA00008307"/>
    </source>
</evidence>
<comment type="similarity">
    <text evidence="3">Belongs to the mab-21 family.</text>
</comment>
<dbReference type="GO" id="GO:0016779">
    <property type="term" value="F:nucleotidyltransferase activity"/>
    <property type="evidence" value="ECO:0007669"/>
    <property type="project" value="UniProtKB-KW"/>
</dbReference>
<keyword evidence="12" id="KW-1133">Transmembrane helix</keyword>
<dbReference type="InterPro" id="IPR024810">
    <property type="entry name" value="MAB21L/cGLR"/>
</dbReference>
<evidence type="ECO:0000256" key="5">
    <source>
        <dbReference type="ARBA" id="ARBA00022695"/>
    </source>
</evidence>
<dbReference type="GO" id="GO:0046872">
    <property type="term" value="F:metal ion binding"/>
    <property type="evidence" value="ECO:0007669"/>
    <property type="project" value="UniProtKB-KW"/>
</dbReference>
<keyword evidence="4" id="KW-0808">Transferase</keyword>
<evidence type="ECO:0000256" key="7">
    <source>
        <dbReference type="ARBA" id="ARBA00022741"/>
    </source>
</evidence>
<keyword evidence="8" id="KW-0067">ATP-binding</keyword>
<keyword evidence="7" id="KW-0547">Nucleotide-binding</keyword>
<evidence type="ECO:0000256" key="11">
    <source>
        <dbReference type="ARBA" id="ARBA00023211"/>
    </source>
</evidence>
<keyword evidence="5" id="KW-0548">Nucleotidyltransferase</keyword>
<dbReference type="SMART" id="SM01265">
    <property type="entry name" value="Mab-21"/>
    <property type="match status" value="1"/>
</dbReference>
<dbReference type="AlphaFoldDB" id="A0A7G3ACY7"/>
<proteinExistence type="inferred from homology"/>
<dbReference type="GO" id="GO:0005524">
    <property type="term" value="F:ATP binding"/>
    <property type="evidence" value="ECO:0007669"/>
    <property type="project" value="UniProtKB-KW"/>
</dbReference>
<dbReference type="GO" id="GO:0005525">
    <property type="term" value="F:GTP binding"/>
    <property type="evidence" value="ECO:0007669"/>
    <property type="project" value="UniProtKB-KW"/>
</dbReference>
<dbReference type="InterPro" id="IPR046906">
    <property type="entry name" value="Mab-21_HhH/H2TH-like"/>
</dbReference>
<evidence type="ECO:0000256" key="12">
    <source>
        <dbReference type="SAM" id="Phobius"/>
    </source>
</evidence>
<keyword evidence="9" id="KW-0460">Magnesium</keyword>
<evidence type="ECO:0000256" key="4">
    <source>
        <dbReference type="ARBA" id="ARBA00022679"/>
    </source>
</evidence>
<feature type="transmembrane region" description="Helical" evidence="12">
    <location>
        <begin position="12"/>
        <end position="29"/>
    </location>
</feature>
<dbReference type="Pfam" id="PF03281">
    <property type="entry name" value="Mab-21"/>
    <property type="match status" value="1"/>
</dbReference>
<sequence>MRLLCEQDVSLRVSWFLLIIFCSVSTMALNQNDVFASINNFITLKSKDRANYMHHCRRVMSVVLNSLGNSSDLFKKMSNGFEFSGSYRDNLKISLPDEYDINLKMKLPFGEDKVKVSSVHDKPGYVKINVKDLLEDMKTATGMQEAYKELSKLCDTSGYLLQNLWLNWFESKLSKCFGDIQTILRDEYYLYISKSGPAKTIIVSSVRDGSKFSIDFVIGIVFGLTKWMATRKIPNSLKNEDHYWMAIPKPNKTDTPGQNNPTWIASYPAQEHNIIHNSNRLKDSIRFIKKLRDRRQIQNLKSFYIKNVVMLEVDKRSSNYWNSPLADVLKDMLRAIIEHVEKGIIPSYWNNQNNLIGSFSSEQKRDMADKLKNIERIWTTSLDKEKIMRTILTDEEIRQLETNPTYAGIDLNRLSLRDDDVVTSGGSRRDNSQNTAGSSNLARNVAIGVGVGVTASILLISDKSCSAKSAMETKPQISGPCTINTKKFVDEVDSKRNTQSNNESQKKLLTDEPINELEARYNFHKRFQNNEETLRDFIKDLKKLAINCNFADLQDTLRDRLICGMKDKMIRKKLIAEKNLTFQKACDIAMNVEKGKL</sequence>
<keyword evidence="6" id="KW-0479">Metal-binding</keyword>
<evidence type="ECO:0000256" key="1">
    <source>
        <dbReference type="ARBA" id="ARBA00001936"/>
    </source>
</evidence>
<accession>A0A7G3ACY7</accession>
<reference evidence="15" key="1">
    <citation type="journal article" date="2020" name="BMC">
        <title>Leishmania infection induces a limited differential gene expression in the sand fly midgut.</title>
        <authorList>
            <person name="Coutinho-Abreu I.V."/>
            <person name="Serafim T.D."/>
            <person name="Meneses C."/>
            <person name="Kamhawi S."/>
            <person name="Oliveira F."/>
            <person name="Valenzuela J.G."/>
        </authorList>
    </citation>
    <scope>NUCLEOTIDE SEQUENCE</scope>
    <source>
        <strain evidence="15">Jacobina</strain>
        <tissue evidence="15">Midgut</tissue>
    </source>
</reference>
<keyword evidence="12" id="KW-0472">Membrane</keyword>
<feature type="domain" description="Mab-21-like HhH/H2TH-like" evidence="14">
    <location>
        <begin position="281"/>
        <end position="372"/>
    </location>
</feature>
<name>A0A7G3ACY7_LUTLO</name>
<organism evidence="15">
    <name type="scientific">Lutzomyia longipalpis</name>
    <name type="common">Sand fly</name>
    <dbReference type="NCBI Taxonomy" id="7200"/>
    <lineage>
        <taxon>Eukaryota</taxon>
        <taxon>Metazoa</taxon>
        <taxon>Ecdysozoa</taxon>
        <taxon>Arthropoda</taxon>
        <taxon>Hexapoda</taxon>
        <taxon>Insecta</taxon>
        <taxon>Pterygota</taxon>
        <taxon>Neoptera</taxon>
        <taxon>Endopterygota</taxon>
        <taxon>Diptera</taxon>
        <taxon>Nematocera</taxon>
        <taxon>Psychodoidea</taxon>
        <taxon>Psychodidae</taxon>
        <taxon>Lutzomyia</taxon>
        <taxon>Lutzomyia</taxon>
    </lineage>
</organism>
<feature type="domain" description="Mab-21-like nucleotidyltransferase" evidence="13">
    <location>
        <begin position="87"/>
        <end position="277"/>
    </location>
</feature>
<keyword evidence="11" id="KW-0464">Manganese</keyword>
<evidence type="ECO:0000259" key="14">
    <source>
        <dbReference type="Pfam" id="PF20266"/>
    </source>
</evidence>
<evidence type="ECO:0000313" key="15">
    <source>
        <dbReference type="EMBL" id="MBC1170760.1"/>
    </source>
</evidence>
<dbReference type="Pfam" id="PF20266">
    <property type="entry name" value="Mab-21_C"/>
    <property type="match status" value="1"/>
</dbReference>
<dbReference type="VEuPathDB" id="VectorBase:LLONM1_002019"/>
<dbReference type="EMBL" id="GITU01002057">
    <property type="protein sequence ID" value="MBC1170760.1"/>
    <property type="molecule type" value="Transcribed_RNA"/>
</dbReference>
<keyword evidence="12" id="KW-0812">Transmembrane</keyword>
<evidence type="ECO:0000256" key="8">
    <source>
        <dbReference type="ARBA" id="ARBA00022840"/>
    </source>
</evidence>
<keyword evidence="10" id="KW-0342">GTP-binding</keyword>